<feature type="region of interest" description="Disordered" evidence="1">
    <location>
        <begin position="270"/>
        <end position="291"/>
    </location>
</feature>
<keyword evidence="2 3" id="KW-0812">Transmembrane</keyword>
<name>A0A086JU33_TOXGO</name>
<dbReference type="OrthoDB" id="330463at2759"/>
<proteinExistence type="predicted"/>
<feature type="compositionally biased region" description="Low complexity" evidence="1">
    <location>
        <begin position="228"/>
        <end position="240"/>
    </location>
</feature>
<evidence type="ECO:0000256" key="1">
    <source>
        <dbReference type="SAM" id="MobiDB-lite"/>
    </source>
</evidence>
<keyword evidence="2" id="KW-1133">Transmembrane helix</keyword>
<feature type="region of interest" description="Disordered" evidence="1">
    <location>
        <begin position="492"/>
        <end position="519"/>
    </location>
</feature>
<dbReference type="Proteomes" id="UP000028837">
    <property type="component" value="Unassembled WGS sequence"/>
</dbReference>
<protein>
    <submittedName>
        <fullName evidence="3">Putative transmembrane protein</fullName>
    </submittedName>
</protein>
<feature type="region of interest" description="Disordered" evidence="1">
    <location>
        <begin position="1"/>
        <end position="21"/>
    </location>
</feature>
<evidence type="ECO:0000313" key="4">
    <source>
        <dbReference type="Proteomes" id="UP000028837"/>
    </source>
</evidence>
<feature type="transmembrane region" description="Helical" evidence="2">
    <location>
        <begin position="65"/>
        <end position="89"/>
    </location>
</feature>
<sequence>MSNSVTTTAGRQSPRLSISTSVSPETSWRRRTCQNFCLSLCDWVASEVCCPPFDKNFERRLVRQANLVTVFGIAALLVNLYPGVLMLFVRHQSPHVYPANTDSFPSDETPSGRFTHKTTDASQNDDFQWSGTSLLELSSPDPLNVSSPVGVELRTSSVTSLRSKVPMKILSLPSRGSSSSPQHHTSSFFDEHRWLSSPSNEHLASDAWNLRSSAQARQNSPGKKRLYSSSGTVVTQQTSGLQPTVESVIAGNSSFRPGVDFLPPTLRSTASVSDSHYREDPVRHPTAGGSLPDARVGESLPSFLSEASSSSPHIIVPRLTEDLHSFTKGLFWVLTFVGVSALIPLQLSLLLCTVPLTEIRIPRRRNDCICSIISVNNRLIVYNCLCAPALAVFSAINFDSYYTADSPHLRVATHLLAYTAVALAASIHLPLALHVYNFTRFFEGAAAYYQLHESLSSAPPGTFGCAMTPRKVGRKGDTDAVQSRERIIERLVSKSEGHSSLAEEAERPDTDEETSPLLA</sequence>
<feature type="region of interest" description="Disordered" evidence="1">
    <location>
        <begin position="213"/>
        <end position="242"/>
    </location>
</feature>
<dbReference type="AlphaFoldDB" id="A0A086JU33"/>
<evidence type="ECO:0000256" key="2">
    <source>
        <dbReference type="SAM" id="Phobius"/>
    </source>
</evidence>
<reference evidence="3 4" key="1">
    <citation type="submission" date="2014-02" db="EMBL/GenBank/DDBJ databases">
        <authorList>
            <person name="Sibley D."/>
            <person name="Venepally P."/>
            <person name="Karamycheva S."/>
            <person name="Hadjithomas M."/>
            <person name="Khan A."/>
            <person name="Brunk B."/>
            <person name="Roos D."/>
            <person name="Caler E."/>
            <person name="Lorenzi H."/>
        </authorList>
    </citation>
    <scope>NUCLEOTIDE SEQUENCE [LARGE SCALE GENOMIC DNA]</scope>
    <source>
        <strain evidence="3 4">GAB2-2007-GAL-DOM2</strain>
    </source>
</reference>
<comment type="caution">
    <text evidence="3">The sequence shown here is derived from an EMBL/GenBank/DDBJ whole genome shotgun (WGS) entry which is preliminary data.</text>
</comment>
<accession>A0A086JU33</accession>
<organism evidence="3 4">
    <name type="scientific">Toxoplasma gondii GAB2-2007-GAL-DOM2</name>
    <dbReference type="NCBI Taxonomy" id="1130820"/>
    <lineage>
        <taxon>Eukaryota</taxon>
        <taxon>Sar</taxon>
        <taxon>Alveolata</taxon>
        <taxon>Apicomplexa</taxon>
        <taxon>Conoidasida</taxon>
        <taxon>Coccidia</taxon>
        <taxon>Eucoccidiorida</taxon>
        <taxon>Eimeriorina</taxon>
        <taxon>Sarcocystidae</taxon>
        <taxon>Toxoplasma</taxon>
    </lineage>
</organism>
<evidence type="ECO:0000313" key="3">
    <source>
        <dbReference type="EMBL" id="KFG35651.1"/>
    </source>
</evidence>
<feature type="transmembrane region" description="Helical" evidence="2">
    <location>
        <begin position="379"/>
        <end position="396"/>
    </location>
</feature>
<feature type="transmembrane region" description="Helical" evidence="2">
    <location>
        <begin position="416"/>
        <end position="436"/>
    </location>
</feature>
<gene>
    <name evidence="3" type="ORF">TGDOM2_253100</name>
</gene>
<keyword evidence="2" id="KW-0472">Membrane</keyword>
<feature type="transmembrane region" description="Helical" evidence="2">
    <location>
        <begin position="330"/>
        <end position="356"/>
    </location>
</feature>
<dbReference type="VEuPathDB" id="ToxoDB:TGDOM2_253100"/>
<feature type="compositionally biased region" description="Acidic residues" evidence="1">
    <location>
        <begin position="509"/>
        <end position="519"/>
    </location>
</feature>
<dbReference type="EMBL" id="AHZU02001155">
    <property type="protein sequence ID" value="KFG35651.1"/>
    <property type="molecule type" value="Genomic_DNA"/>
</dbReference>